<comment type="caution">
    <text evidence="1">The sequence shown here is derived from an EMBL/GenBank/DDBJ whole genome shotgun (WGS) entry which is preliminary data.</text>
</comment>
<evidence type="ECO:0000313" key="1">
    <source>
        <dbReference type="EMBL" id="PWY82314.1"/>
    </source>
</evidence>
<dbReference type="Proteomes" id="UP000246171">
    <property type="component" value="Unassembled WGS sequence"/>
</dbReference>
<evidence type="ECO:0000313" key="2">
    <source>
        <dbReference type="Proteomes" id="UP000246171"/>
    </source>
</evidence>
<dbReference type="GeneID" id="37052259"/>
<accession>A0A317W6Q5</accession>
<gene>
    <name evidence="1" type="ORF">BO83DRAFT_374841</name>
</gene>
<sequence>MGRRRNEAEGSNTTSIEVKQHNCFTSRDVVIDPVKVVQVDQSRIKEIVGPSKVGRPPTVAVQAYRNRTSTCLKTLFPTHLAVVVYNWDASSNAYPCGQ</sequence>
<reference evidence="1" key="1">
    <citation type="submission" date="2016-12" db="EMBL/GenBank/DDBJ databases">
        <title>The genomes of Aspergillus section Nigri reveals drivers in fungal speciation.</title>
        <authorList>
            <consortium name="DOE Joint Genome Institute"/>
            <person name="Vesth T.C."/>
            <person name="Nybo J."/>
            <person name="Theobald S."/>
            <person name="Brandl J."/>
            <person name="Frisvad J.C."/>
            <person name="Nielsen K.F."/>
            <person name="Lyhne E.K."/>
            <person name="Kogle M.E."/>
            <person name="Kuo A."/>
            <person name="Riley R."/>
            <person name="Clum A."/>
            <person name="Nolan M."/>
            <person name="Lipzen A."/>
            <person name="Salamov A."/>
            <person name="Henrissat B."/>
            <person name="Wiebenga A."/>
            <person name="De vries R.P."/>
            <person name="Grigoriev I.V."/>
            <person name="Mortensen U.H."/>
            <person name="Andersen M.R."/>
            <person name="Baker S.E."/>
        </authorList>
    </citation>
    <scope>NUCLEOTIDE SEQUENCE</scope>
    <source>
        <strain evidence="1">CBS 122712</strain>
    </source>
</reference>
<proteinExistence type="predicted"/>
<protein>
    <submittedName>
        <fullName evidence="1">Uncharacterized protein</fullName>
    </submittedName>
</protein>
<dbReference type="AlphaFoldDB" id="A0A317W6Q5"/>
<keyword evidence="2" id="KW-1185">Reference proteome</keyword>
<name>A0A317W6Q5_ASPEC</name>
<dbReference type="RefSeq" id="XP_025391977.1">
    <property type="nucleotide sequence ID" value="XM_025530297.1"/>
</dbReference>
<organism evidence="1 2">
    <name type="scientific">Aspergillus eucalypticola (strain CBS 122712 / IBT 29274)</name>
    <dbReference type="NCBI Taxonomy" id="1448314"/>
    <lineage>
        <taxon>Eukaryota</taxon>
        <taxon>Fungi</taxon>
        <taxon>Dikarya</taxon>
        <taxon>Ascomycota</taxon>
        <taxon>Pezizomycotina</taxon>
        <taxon>Eurotiomycetes</taxon>
        <taxon>Eurotiomycetidae</taxon>
        <taxon>Eurotiales</taxon>
        <taxon>Aspergillaceae</taxon>
        <taxon>Aspergillus</taxon>
        <taxon>Aspergillus subgen. Circumdati</taxon>
    </lineage>
</organism>
<dbReference type="VEuPathDB" id="FungiDB:BO83DRAFT_374841"/>
<dbReference type="EMBL" id="MSFU01000003">
    <property type="protein sequence ID" value="PWY82314.1"/>
    <property type="molecule type" value="Genomic_DNA"/>
</dbReference>